<keyword evidence="1" id="KW-0812">Transmembrane</keyword>
<comment type="caution">
    <text evidence="2">The sequence shown here is derived from an EMBL/GenBank/DDBJ whole genome shotgun (WGS) entry which is preliminary data.</text>
</comment>
<name>A0A2R6C6Y8_9ARCH</name>
<dbReference type="Proteomes" id="UP000242015">
    <property type="component" value="Unassembled WGS sequence"/>
</dbReference>
<sequence length="61" mass="6472">MGWLSELFFPAIILISLMGLKLYMGGYVGGAVGVGDTQPAECWCYFSLSVCFSGNAPISAM</sequence>
<dbReference type="EMBL" id="NEXF01000430">
    <property type="protein sequence ID" value="PSO06669.1"/>
    <property type="molecule type" value="Genomic_DNA"/>
</dbReference>
<organism evidence="2 3">
    <name type="scientific">Candidatus Marsarchaeota G2 archaeon BE_D</name>
    <dbReference type="NCBI Taxonomy" id="1978158"/>
    <lineage>
        <taxon>Archaea</taxon>
        <taxon>Candidatus Marsarchaeota</taxon>
        <taxon>Candidatus Marsarchaeota group 2</taxon>
    </lineage>
</organism>
<dbReference type="AlphaFoldDB" id="A0A2R6C6Y8"/>
<reference evidence="2 3" key="1">
    <citation type="submission" date="2017-04" db="EMBL/GenBank/DDBJ databases">
        <title>Novel microbial lineages endemic to geothermal iron-oxide mats fill important gaps in the evolutionary history of Archaea.</title>
        <authorList>
            <person name="Jay Z.J."/>
            <person name="Beam J.P."/>
            <person name="Dlakic M."/>
            <person name="Rusch D.B."/>
            <person name="Kozubal M.A."/>
            <person name="Inskeep W.P."/>
        </authorList>
    </citation>
    <scope>NUCLEOTIDE SEQUENCE [LARGE SCALE GENOMIC DNA]</scope>
    <source>
        <strain evidence="2">BE_D</strain>
    </source>
</reference>
<accession>A0A2R6C6Y8</accession>
<keyword evidence="1" id="KW-1133">Transmembrane helix</keyword>
<keyword evidence="1" id="KW-0472">Membrane</keyword>
<evidence type="ECO:0000313" key="2">
    <source>
        <dbReference type="EMBL" id="PSO06669.1"/>
    </source>
</evidence>
<protein>
    <submittedName>
        <fullName evidence="2">Uncharacterized protein</fullName>
    </submittedName>
</protein>
<evidence type="ECO:0000256" key="1">
    <source>
        <dbReference type="SAM" id="Phobius"/>
    </source>
</evidence>
<evidence type="ECO:0000313" key="3">
    <source>
        <dbReference type="Proteomes" id="UP000242015"/>
    </source>
</evidence>
<gene>
    <name evidence="2" type="ORF">B9Q04_14850</name>
</gene>
<proteinExistence type="predicted"/>
<feature type="transmembrane region" description="Helical" evidence="1">
    <location>
        <begin position="7"/>
        <end position="24"/>
    </location>
</feature>